<dbReference type="GO" id="GO:0055085">
    <property type="term" value="P:transmembrane transport"/>
    <property type="evidence" value="ECO:0007669"/>
    <property type="project" value="InterPro"/>
</dbReference>
<keyword evidence="3" id="KW-1003">Cell membrane</keyword>
<feature type="transmembrane region" description="Helical" evidence="7">
    <location>
        <begin position="90"/>
        <end position="111"/>
    </location>
</feature>
<evidence type="ECO:0000256" key="5">
    <source>
        <dbReference type="ARBA" id="ARBA00022989"/>
    </source>
</evidence>
<feature type="transmembrane region" description="Helical" evidence="7">
    <location>
        <begin position="27"/>
        <end position="49"/>
    </location>
</feature>
<gene>
    <name evidence="9" type="ORF">RSO01_20780</name>
</gene>
<dbReference type="InterPro" id="IPR035906">
    <property type="entry name" value="MetI-like_sf"/>
</dbReference>
<dbReference type="RefSeq" id="WP_147148906.1">
    <property type="nucleotide sequence ID" value="NZ_BKAJ01000032.1"/>
</dbReference>
<dbReference type="PANTHER" id="PTHR43005:SF1">
    <property type="entry name" value="SPERMIDINE_PUTRESCINE TRANSPORT SYSTEM PERMEASE PROTEIN"/>
    <property type="match status" value="1"/>
</dbReference>
<accession>A0A512N7F4</accession>
<evidence type="ECO:0000256" key="1">
    <source>
        <dbReference type="ARBA" id="ARBA00004651"/>
    </source>
</evidence>
<name>A0A512N7F4_9HYPH</name>
<keyword evidence="5 7" id="KW-1133">Transmembrane helix</keyword>
<dbReference type="PROSITE" id="PS50928">
    <property type="entry name" value="ABC_TM1"/>
    <property type="match status" value="1"/>
</dbReference>
<reference evidence="9 10" key="1">
    <citation type="submission" date="2019-07" db="EMBL/GenBank/DDBJ databases">
        <title>Whole genome shotgun sequence of Reyranella soli NBRC 108950.</title>
        <authorList>
            <person name="Hosoyama A."/>
            <person name="Uohara A."/>
            <person name="Ohji S."/>
            <person name="Ichikawa N."/>
        </authorList>
    </citation>
    <scope>NUCLEOTIDE SEQUENCE [LARGE SCALE GENOMIC DNA]</scope>
    <source>
        <strain evidence="9 10">NBRC 108950</strain>
    </source>
</reference>
<feature type="transmembrane region" description="Helical" evidence="7">
    <location>
        <begin position="123"/>
        <end position="143"/>
    </location>
</feature>
<proteinExistence type="inferred from homology"/>
<dbReference type="Gene3D" id="1.10.3720.10">
    <property type="entry name" value="MetI-like"/>
    <property type="match status" value="1"/>
</dbReference>
<comment type="caution">
    <text evidence="9">The sequence shown here is derived from an EMBL/GenBank/DDBJ whole genome shotgun (WGS) entry which is preliminary data.</text>
</comment>
<evidence type="ECO:0000256" key="7">
    <source>
        <dbReference type="RuleBase" id="RU363032"/>
    </source>
</evidence>
<dbReference type="GO" id="GO:0005886">
    <property type="term" value="C:plasma membrane"/>
    <property type="evidence" value="ECO:0007669"/>
    <property type="project" value="UniProtKB-SubCell"/>
</dbReference>
<keyword evidence="2 7" id="KW-0813">Transport</keyword>
<evidence type="ECO:0000256" key="2">
    <source>
        <dbReference type="ARBA" id="ARBA00022448"/>
    </source>
</evidence>
<protein>
    <submittedName>
        <fullName evidence="9">ABC transporter permease</fullName>
    </submittedName>
</protein>
<dbReference type="OrthoDB" id="9805778at2"/>
<feature type="transmembrane region" description="Helical" evidence="7">
    <location>
        <begin position="283"/>
        <end position="304"/>
    </location>
</feature>
<dbReference type="AlphaFoldDB" id="A0A512N7F4"/>
<evidence type="ECO:0000256" key="4">
    <source>
        <dbReference type="ARBA" id="ARBA00022692"/>
    </source>
</evidence>
<dbReference type="SUPFAM" id="SSF161098">
    <property type="entry name" value="MetI-like"/>
    <property type="match status" value="1"/>
</dbReference>
<feature type="transmembrane region" description="Helical" evidence="7">
    <location>
        <begin position="222"/>
        <end position="245"/>
    </location>
</feature>
<evidence type="ECO:0000313" key="10">
    <source>
        <dbReference type="Proteomes" id="UP000321058"/>
    </source>
</evidence>
<dbReference type="Pfam" id="PF00528">
    <property type="entry name" value="BPD_transp_1"/>
    <property type="match status" value="1"/>
</dbReference>
<keyword evidence="4 7" id="KW-0812">Transmembrane</keyword>
<dbReference type="EMBL" id="BKAJ01000032">
    <property type="protein sequence ID" value="GEP54912.1"/>
    <property type="molecule type" value="Genomic_DNA"/>
</dbReference>
<evidence type="ECO:0000259" key="8">
    <source>
        <dbReference type="PROSITE" id="PS50928"/>
    </source>
</evidence>
<dbReference type="InterPro" id="IPR000515">
    <property type="entry name" value="MetI-like"/>
</dbReference>
<evidence type="ECO:0000313" key="9">
    <source>
        <dbReference type="EMBL" id="GEP54912.1"/>
    </source>
</evidence>
<feature type="domain" description="ABC transmembrane type-1" evidence="8">
    <location>
        <begin position="86"/>
        <end position="302"/>
    </location>
</feature>
<dbReference type="CDD" id="cd06261">
    <property type="entry name" value="TM_PBP2"/>
    <property type="match status" value="1"/>
</dbReference>
<comment type="subcellular location">
    <subcellularLocation>
        <location evidence="1 7">Cell membrane</location>
        <topology evidence="1 7">Multi-pass membrane protein</topology>
    </subcellularLocation>
</comment>
<dbReference type="PANTHER" id="PTHR43005">
    <property type="entry name" value="BLR7065 PROTEIN"/>
    <property type="match status" value="1"/>
</dbReference>
<sequence length="309" mass="34159">MTAVLAPALTRRRPPFSLSRWVERESVFSWLMVALPVAFLVALVGYPFFYGIWISLQDRPVAKPGEFVGLANFIRAWHDPVFRQVAVNTIFYTAAATLLKMVGGLGLALVMNQDFRFKNLTRALLLLPFIVPTVLSTIAWQWILDPAFSVVNWVLKAADIADPGPSWLGNPHLAMFSLVIVNTWRGLPFYAITLLAGLQTIPPDLYEAATIDGAGRWGRFRYVTLPLLMPIIFIVTMFSVIFTFADFQLIYVLTRGGPANATHVFATYAFDIAMGAGQFGQGAAIALSMVPPLALIILAMAIYMRPSKS</sequence>
<evidence type="ECO:0000256" key="6">
    <source>
        <dbReference type="ARBA" id="ARBA00023136"/>
    </source>
</evidence>
<organism evidence="9 10">
    <name type="scientific">Reyranella soli</name>
    <dbReference type="NCBI Taxonomy" id="1230389"/>
    <lineage>
        <taxon>Bacteria</taxon>
        <taxon>Pseudomonadati</taxon>
        <taxon>Pseudomonadota</taxon>
        <taxon>Alphaproteobacteria</taxon>
        <taxon>Hyphomicrobiales</taxon>
        <taxon>Reyranellaceae</taxon>
        <taxon>Reyranella</taxon>
    </lineage>
</organism>
<feature type="transmembrane region" description="Helical" evidence="7">
    <location>
        <begin position="173"/>
        <end position="201"/>
    </location>
</feature>
<comment type="similarity">
    <text evidence="7">Belongs to the binding-protein-dependent transport system permease family.</text>
</comment>
<keyword evidence="6 7" id="KW-0472">Membrane</keyword>
<evidence type="ECO:0000256" key="3">
    <source>
        <dbReference type="ARBA" id="ARBA00022475"/>
    </source>
</evidence>
<keyword evidence="10" id="KW-1185">Reference proteome</keyword>
<dbReference type="Proteomes" id="UP000321058">
    <property type="component" value="Unassembled WGS sequence"/>
</dbReference>